<keyword evidence="2" id="KW-1185">Reference proteome</keyword>
<sequence length="66" mass="7648">MHNNGITIGSLLVDEIMNFHQSQPWKSIAYYPCSEEPSQVYFNLPKVQKALHANVTGIPYPWKRCR</sequence>
<dbReference type="Pfam" id="PF00450">
    <property type="entry name" value="Peptidase_S10"/>
    <property type="match status" value="1"/>
</dbReference>
<dbReference type="GO" id="GO:0006508">
    <property type="term" value="P:proteolysis"/>
    <property type="evidence" value="ECO:0007669"/>
    <property type="project" value="InterPro"/>
</dbReference>
<dbReference type="OrthoDB" id="911031at2759"/>
<comment type="caution">
    <text evidence="1">The sequence shown here is derived from an EMBL/GenBank/DDBJ whole genome shotgun (WGS) entry which is preliminary data.</text>
</comment>
<proteinExistence type="predicted"/>
<accession>A0A835LIL0</accession>
<dbReference type="AlphaFoldDB" id="A0A835LIL0"/>
<evidence type="ECO:0000313" key="1">
    <source>
        <dbReference type="EMBL" id="KAF9593019.1"/>
    </source>
</evidence>
<dbReference type="InterPro" id="IPR001563">
    <property type="entry name" value="Peptidase_S10"/>
</dbReference>
<evidence type="ECO:0000313" key="2">
    <source>
        <dbReference type="Proteomes" id="UP000631114"/>
    </source>
</evidence>
<name>A0A835LIL0_9MAGN</name>
<reference evidence="1 2" key="1">
    <citation type="submission" date="2020-10" db="EMBL/GenBank/DDBJ databases">
        <title>The Coptis chinensis genome and diversification of protoberbering-type alkaloids.</title>
        <authorList>
            <person name="Wang B."/>
            <person name="Shu S."/>
            <person name="Song C."/>
            <person name="Liu Y."/>
        </authorList>
    </citation>
    <scope>NUCLEOTIDE SEQUENCE [LARGE SCALE GENOMIC DNA]</scope>
    <source>
        <strain evidence="1">HL-2020</strain>
        <tissue evidence="1">Leaf</tissue>
    </source>
</reference>
<dbReference type="EMBL" id="JADFTS010000008">
    <property type="protein sequence ID" value="KAF9593019.1"/>
    <property type="molecule type" value="Genomic_DNA"/>
</dbReference>
<dbReference type="GO" id="GO:0004185">
    <property type="term" value="F:serine-type carboxypeptidase activity"/>
    <property type="evidence" value="ECO:0007669"/>
    <property type="project" value="InterPro"/>
</dbReference>
<protein>
    <submittedName>
        <fullName evidence="1">Uncharacterized protein</fullName>
    </submittedName>
</protein>
<organism evidence="1 2">
    <name type="scientific">Coptis chinensis</name>
    <dbReference type="NCBI Taxonomy" id="261450"/>
    <lineage>
        <taxon>Eukaryota</taxon>
        <taxon>Viridiplantae</taxon>
        <taxon>Streptophyta</taxon>
        <taxon>Embryophyta</taxon>
        <taxon>Tracheophyta</taxon>
        <taxon>Spermatophyta</taxon>
        <taxon>Magnoliopsida</taxon>
        <taxon>Ranunculales</taxon>
        <taxon>Ranunculaceae</taxon>
        <taxon>Coptidoideae</taxon>
        <taxon>Coptis</taxon>
    </lineage>
</organism>
<dbReference type="Gene3D" id="6.10.250.940">
    <property type="match status" value="1"/>
</dbReference>
<dbReference type="Proteomes" id="UP000631114">
    <property type="component" value="Unassembled WGS sequence"/>
</dbReference>
<gene>
    <name evidence="1" type="ORF">IFM89_019746</name>
</gene>